<protein>
    <submittedName>
        <fullName evidence="2">Uncharacterized protein</fullName>
    </submittedName>
</protein>
<keyword evidence="3" id="KW-1185">Reference proteome</keyword>
<reference evidence="2" key="1">
    <citation type="journal article" date="2023" name="IScience">
        <title>Live-bearing cockroach genome reveals convergent evolutionary mechanisms linked to viviparity in insects and beyond.</title>
        <authorList>
            <person name="Fouks B."/>
            <person name="Harrison M.C."/>
            <person name="Mikhailova A.A."/>
            <person name="Marchal E."/>
            <person name="English S."/>
            <person name="Carruthers M."/>
            <person name="Jennings E.C."/>
            <person name="Chiamaka E.L."/>
            <person name="Frigard R.A."/>
            <person name="Pippel M."/>
            <person name="Attardo G.M."/>
            <person name="Benoit J.B."/>
            <person name="Bornberg-Bauer E."/>
            <person name="Tobe S.S."/>
        </authorList>
    </citation>
    <scope>NUCLEOTIDE SEQUENCE</scope>
    <source>
        <strain evidence="2">Stay&amp;Tobe</strain>
    </source>
</reference>
<feature type="transmembrane region" description="Helical" evidence="1">
    <location>
        <begin position="56"/>
        <end position="78"/>
    </location>
</feature>
<reference evidence="2" key="2">
    <citation type="submission" date="2023-05" db="EMBL/GenBank/DDBJ databases">
        <authorList>
            <person name="Fouks B."/>
        </authorList>
    </citation>
    <scope>NUCLEOTIDE SEQUENCE</scope>
    <source>
        <strain evidence="2">Stay&amp;Tobe</strain>
        <tissue evidence="2">Testes</tissue>
    </source>
</reference>
<dbReference type="AlphaFoldDB" id="A0AAD8AHX0"/>
<evidence type="ECO:0000313" key="2">
    <source>
        <dbReference type="EMBL" id="KAJ9599405.1"/>
    </source>
</evidence>
<keyword evidence="1" id="KW-0472">Membrane</keyword>
<comment type="caution">
    <text evidence="2">The sequence shown here is derived from an EMBL/GenBank/DDBJ whole genome shotgun (WGS) entry which is preliminary data.</text>
</comment>
<accession>A0AAD8AHX0</accession>
<gene>
    <name evidence="2" type="ORF">L9F63_010118</name>
</gene>
<proteinExistence type="predicted"/>
<feature type="non-terminal residue" evidence="2">
    <location>
        <position position="1"/>
    </location>
</feature>
<keyword evidence="1" id="KW-1133">Transmembrane helix</keyword>
<keyword evidence="1" id="KW-0812">Transmembrane</keyword>
<feature type="non-terminal residue" evidence="2">
    <location>
        <position position="94"/>
    </location>
</feature>
<name>A0AAD8AHX0_DIPPU</name>
<sequence length="94" mass="10496">FEGLAYRPTNKGLFNLPQKFTFGDFLSKSINLRTAILLTPSSKLPLFRKISPGMPITIVGFIPIPFLCFSFSIFPYGVSGYGVYVGDYRSNIAY</sequence>
<dbReference type="Proteomes" id="UP001233999">
    <property type="component" value="Unassembled WGS sequence"/>
</dbReference>
<dbReference type="EMBL" id="JASPKZ010000813">
    <property type="protein sequence ID" value="KAJ9599405.1"/>
    <property type="molecule type" value="Genomic_DNA"/>
</dbReference>
<evidence type="ECO:0000256" key="1">
    <source>
        <dbReference type="SAM" id="Phobius"/>
    </source>
</evidence>
<evidence type="ECO:0000313" key="3">
    <source>
        <dbReference type="Proteomes" id="UP001233999"/>
    </source>
</evidence>
<organism evidence="2 3">
    <name type="scientific">Diploptera punctata</name>
    <name type="common">Pacific beetle cockroach</name>
    <dbReference type="NCBI Taxonomy" id="6984"/>
    <lineage>
        <taxon>Eukaryota</taxon>
        <taxon>Metazoa</taxon>
        <taxon>Ecdysozoa</taxon>
        <taxon>Arthropoda</taxon>
        <taxon>Hexapoda</taxon>
        <taxon>Insecta</taxon>
        <taxon>Pterygota</taxon>
        <taxon>Neoptera</taxon>
        <taxon>Polyneoptera</taxon>
        <taxon>Dictyoptera</taxon>
        <taxon>Blattodea</taxon>
        <taxon>Blaberoidea</taxon>
        <taxon>Blaberidae</taxon>
        <taxon>Diplopterinae</taxon>
        <taxon>Diploptera</taxon>
    </lineage>
</organism>